<dbReference type="Gene3D" id="3.60.40.10">
    <property type="entry name" value="PPM-type phosphatase domain"/>
    <property type="match status" value="1"/>
</dbReference>
<dbReference type="InterPro" id="IPR001932">
    <property type="entry name" value="PPM-type_phosphatase-like_dom"/>
</dbReference>
<keyword evidence="3" id="KW-1185">Reference proteome</keyword>
<organism evidence="2 3">
    <name type="scientific">Fusicatenibacter faecihominis</name>
    <dbReference type="NCBI Taxonomy" id="2881276"/>
    <lineage>
        <taxon>Bacteria</taxon>
        <taxon>Bacillati</taxon>
        <taxon>Bacillota</taxon>
        <taxon>Clostridia</taxon>
        <taxon>Lachnospirales</taxon>
        <taxon>Lachnospiraceae</taxon>
        <taxon>Fusicatenibacter</taxon>
    </lineage>
</organism>
<proteinExistence type="predicted"/>
<gene>
    <name evidence="2" type="ORF">LKD71_04475</name>
</gene>
<evidence type="ECO:0000313" key="3">
    <source>
        <dbReference type="Proteomes" id="UP001197875"/>
    </source>
</evidence>
<dbReference type="EMBL" id="JAJEPR010000005">
    <property type="protein sequence ID" value="MCC2189084.1"/>
    <property type="molecule type" value="Genomic_DNA"/>
</dbReference>
<accession>A0AAE3DRH2</accession>
<dbReference type="SUPFAM" id="SSF81606">
    <property type="entry name" value="PP2C-like"/>
    <property type="match status" value="1"/>
</dbReference>
<dbReference type="NCBIfam" id="NF033484">
    <property type="entry name" value="Stp1_PP2C_phos"/>
    <property type="match status" value="1"/>
</dbReference>
<dbReference type="Pfam" id="PF13672">
    <property type="entry name" value="PP2C_2"/>
    <property type="match status" value="1"/>
</dbReference>
<dbReference type="RefSeq" id="WP_178046706.1">
    <property type="nucleotide sequence ID" value="NZ_JAJEPR010000005.1"/>
</dbReference>
<feature type="domain" description="PPM-type phosphatase" evidence="1">
    <location>
        <begin position="3"/>
        <end position="239"/>
    </location>
</feature>
<dbReference type="InterPro" id="IPR015655">
    <property type="entry name" value="PP2C"/>
</dbReference>
<dbReference type="AlphaFoldDB" id="A0AAE3DRH2"/>
<evidence type="ECO:0000313" key="2">
    <source>
        <dbReference type="EMBL" id="MCC2189084.1"/>
    </source>
</evidence>
<reference evidence="2 3" key="1">
    <citation type="submission" date="2021-10" db="EMBL/GenBank/DDBJ databases">
        <title>Anaerobic single-cell dispensing facilitates the cultivation of human gut bacteria.</title>
        <authorList>
            <person name="Afrizal A."/>
        </authorList>
    </citation>
    <scope>NUCLEOTIDE SEQUENCE [LARGE SCALE GENOMIC DNA]</scope>
    <source>
        <strain evidence="2 3">CLA-AA-H277</strain>
    </source>
</reference>
<protein>
    <submittedName>
        <fullName evidence="2">Stp1/IreP family PP2C-type Ser/Thr phosphatase</fullName>
    </submittedName>
</protein>
<dbReference type="Proteomes" id="UP001197875">
    <property type="component" value="Unassembled WGS sequence"/>
</dbReference>
<dbReference type="GO" id="GO:0004722">
    <property type="term" value="F:protein serine/threonine phosphatase activity"/>
    <property type="evidence" value="ECO:0007669"/>
    <property type="project" value="InterPro"/>
</dbReference>
<sequence length="247" mass="27310">MKAFCITDVGQNRSMNQDFVFASETPVGNLPNLFVVADGMGGHRAGDTASRDTVGTLIESVRKSRETNPIKIIRTAVEEANRRVYEKSREDENLAGMGTTVVVAVIEGRYLYVANVGDSRLYLIRDDIRQITKDHSLVEEMVRSGKLKKEEARKHPNKNVITRAVGVEREVNIDFFDLRVRKGDKILLCSDGLSNMLEDSEICAIVKSGGDVEERARKLITAANQNGGKDNISVVLVEPLSGEVKEC</sequence>
<dbReference type="InterPro" id="IPR036457">
    <property type="entry name" value="PPM-type-like_dom_sf"/>
</dbReference>
<dbReference type="CDD" id="cd00143">
    <property type="entry name" value="PP2Cc"/>
    <property type="match status" value="1"/>
</dbReference>
<comment type="caution">
    <text evidence="2">The sequence shown here is derived from an EMBL/GenBank/DDBJ whole genome shotgun (WGS) entry which is preliminary data.</text>
</comment>
<dbReference type="SMART" id="SM00332">
    <property type="entry name" value="PP2Cc"/>
    <property type="match status" value="1"/>
</dbReference>
<dbReference type="SMART" id="SM00331">
    <property type="entry name" value="PP2C_SIG"/>
    <property type="match status" value="1"/>
</dbReference>
<dbReference type="PROSITE" id="PS51746">
    <property type="entry name" value="PPM_2"/>
    <property type="match status" value="1"/>
</dbReference>
<evidence type="ECO:0000259" key="1">
    <source>
        <dbReference type="PROSITE" id="PS51746"/>
    </source>
</evidence>
<name>A0AAE3DRH2_9FIRM</name>
<dbReference type="PANTHER" id="PTHR47992">
    <property type="entry name" value="PROTEIN PHOSPHATASE"/>
    <property type="match status" value="1"/>
</dbReference>